<evidence type="ECO:0000313" key="2">
    <source>
        <dbReference type="Proteomes" id="UP001341840"/>
    </source>
</evidence>
<evidence type="ECO:0000313" key="1">
    <source>
        <dbReference type="EMBL" id="MED6187152.1"/>
    </source>
</evidence>
<sequence>MTEPPPLSLLVLKLASGEGGRNCCFPEPPLLPFCSALLAGVLVPATFPYPLFWICHLASGQPIEAMVVGTANNETIEYIVHLRMS</sequence>
<dbReference type="EMBL" id="JASCZI010182143">
    <property type="protein sequence ID" value="MED6187152.1"/>
    <property type="molecule type" value="Genomic_DNA"/>
</dbReference>
<name>A0ABU6WPA9_9FABA</name>
<gene>
    <name evidence="1" type="ORF">PIB30_073725</name>
</gene>
<dbReference type="Proteomes" id="UP001341840">
    <property type="component" value="Unassembled WGS sequence"/>
</dbReference>
<comment type="caution">
    <text evidence="1">The sequence shown here is derived from an EMBL/GenBank/DDBJ whole genome shotgun (WGS) entry which is preliminary data.</text>
</comment>
<accession>A0ABU6WPA9</accession>
<reference evidence="1 2" key="1">
    <citation type="journal article" date="2023" name="Plants (Basel)">
        <title>Bridging the Gap: Combining Genomics and Transcriptomics Approaches to Understand Stylosanthes scabra, an Orphan Legume from the Brazilian Caatinga.</title>
        <authorList>
            <person name="Ferreira-Neto J.R.C."/>
            <person name="da Silva M.D."/>
            <person name="Binneck E."/>
            <person name="de Melo N.F."/>
            <person name="da Silva R.H."/>
            <person name="de Melo A.L.T.M."/>
            <person name="Pandolfi V."/>
            <person name="Bustamante F.O."/>
            <person name="Brasileiro-Vidal A.C."/>
            <person name="Benko-Iseppon A.M."/>
        </authorList>
    </citation>
    <scope>NUCLEOTIDE SEQUENCE [LARGE SCALE GENOMIC DNA]</scope>
    <source>
        <tissue evidence="1">Leaves</tissue>
    </source>
</reference>
<keyword evidence="2" id="KW-1185">Reference proteome</keyword>
<protein>
    <submittedName>
        <fullName evidence="1">Uncharacterized protein</fullName>
    </submittedName>
</protein>
<proteinExistence type="predicted"/>
<organism evidence="1 2">
    <name type="scientific">Stylosanthes scabra</name>
    <dbReference type="NCBI Taxonomy" id="79078"/>
    <lineage>
        <taxon>Eukaryota</taxon>
        <taxon>Viridiplantae</taxon>
        <taxon>Streptophyta</taxon>
        <taxon>Embryophyta</taxon>
        <taxon>Tracheophyta</taxon>
        <taxon>Spermatophyta</taxon>
        <taxon>Magnoliopsida</taxon>
        <taxon>eudicotyledons</taxon>
        <taxon>Gunneridae</taxon>
        <taxon>Pentapetalae</taxon>
        <taxon>rosids</taxon>
        <taxon>fabids</taxon>
        <taxon>Fabales</taxon>
        <taxon>Fabaceae</taxon>
        <taxon>Papilionoideae</taxon>
        <taxon>50 kb inversion clade</taxon>
        <taxon>dalbergioids sensu lato</taxon>
        <taxon>Dalbergieae</taxon>
        <taxon>Pterocarpus clade</taxon>
        <taxon>Stylosanthes</taxon>
    </lineage>
</organism>